<dbReference type="Proteomes" id="UP001180754">
    <property type="component" value="Unassembled WGS sequence"/>
</dbReference>
<keyword evidence="2" id="KW-0472">Membrane</keyword>
<dbReference type="RefSeq" id="WP_311726469.1">
    <property type="nucleotide sequence ID" value="NZ_JAVRFD010000012.1"/>
</dbReference>
<evidence type="ECO:0000256" key="2">
    <source>
        <dbReference type="SAM" id="Phobius"/>
    </source>
</evidence>
<keyword evidence="4" id="KW-1185">Reference proteome</keyword>
<gene>
    <name evidence="3" type="ORF">RND15_25225</name>
</gene>
<evidence type="ECO:0000256" key="1">
    <source>
        <dbReference type="SAM" id="MobiDB-lite"/>
    </source>
</evidence>
<dbReference type="EMBL" id="JAVRFD010000012">
    <property type="protein sequence ID" value="MDT0545989.1"/>
    <property type="molecule type" value="Genomic_DNA"/>
</dbReference>
<evidence type="ECO:0000313" key="4">
    <source>
        <dbReference type="Proteomes" id="UP001180754"/>
    </source>
</evidence>
<proteinExistence type="predicted"/>
<feature type="transmembrane region" description="Helical" evidence="2">
    <location>
        <begin position="60"/>
        <end position="82"/>
    </location>
</feature>
<reference evidence="3" key="1">
    <citation type="submission" date="2024-05" db="EMBL/GenBank/DDBJ databases">
        <title>30 novel species of actinomycetes from the DSMZ collection.</title>
        <authorList>
            <person name="Nouioui I."/>
        </authorList>
    </citation>
    <scope>NUCLEOTIDE SEQUENCE</scope>
    <source>
        <strain evidence="3">DSM 41529</strain>
    </source>
</reference>
<feature type="region of interest" description="Disordered" evidence="1">
    <location>
        <begin position="184"/>
        <end position="208"/>
    </location>
</feature>
<protein>
    <submittedName>
        <fullName evidence="3">Uncharacterized protein</fullName>
    </submittedName>
</protein>
<keyword evidence="2" id="KW-1133">Transmembrane helix</keyword>
<accession>A0ABU2XJ79</accession>
<organism evidence="3 4">
    <name type="scientific">Streptomyces lonegramiae</name>
    <dbReference type="NCBI Taxonomy" id="3075524"/>
    <lineage>
        <taxon>Bacteria</taxon>
        <taxon>Bacillati</taxon>
        <taxon>Actinomycetota</taxon>
        <taxon>Actinomycetes</taxon>
        <taxon>Kitasatosporales</taxon>
        <taxon>Streptomycetaceae</taxon>
        <taxon>Streptomyces</taxon>
    </lineage>
</organism>
<evidence type="ECO:0000313" key="3">
    <source>
        <dbReference type="EMBL" id="MDT0545989.1"/>
    </source>
</evidence>
<sequence length="261" mass="26967">MSAMGEPDETGRFLPGQGGDARREAALRALLERAVPRLPAPAQRMGRVRQLVVRRRRRRMAGAVGAAGVAGGVVAGVTLAVLGQGPAAGPGDSGAMHQVPAASPTAVGSAFRYPGLDGLTVRLPDGWSGLVVRGAGDLGPVGLAGNRPEAVGEDRCTDLRRYCLVPGGLRRGEGVMVLRPGRTESPEKIGQRARLADTPPGDSCRRAGGTRELVGRRAAGESRPHELIAVSVCLNRPSADTLEQVRSIFGSAALTDPSATP</sequence>
<name>A0ABU2XJ79_9ACTN</name>
<keyword evidence="2" id="KW-0812">Transmembrane</keyword>
<comment type="caution">
    <text evidence="3">The sequence shown here is derived from an EMBL/GenBank/DDBJ whole genome shotgun (WGS) entry which is preliminary data.</text>
</comment>